<evidence type="ECO:0000256" key="5">
    <source>
        <dbReference type="PIRSR" id="PIRSR602403-1"/>
    </source>
</evidence>
<evidence type="ECO:0000313" key="8">
    <source>
        <dbReference type="Proteomes" id="UP000244855"/>
    </source>
</evidence>
<accession>A0A2V1DJ31</accession>
<evidence type="ECO:0000256" key="4">
    <source>
        <dbReference type="ARBA" id="ARBA00023004"/>
    </source>
</evidence>
<keyword evidence="6" id="KW-0560">Oxidoreductase</keyword>
<dbReference type="Pfam" id="PF00067">
    <property type="entry name" value="p450"/>
    <property type="match status" value="1"/>
</dbReference>
<dbReference type="SUPFAM" id="SSF48264">
    <property type="entry name" value="Cytochrome P450"/>
    <property type="match status" value="1"/>
</dbReference>
<feature type="binding site" description="axial binding residue" evidence="5">
    <location>
        <position position="427"/>
    </location>
    <ligand>
        <name>heme</name>
        <dbReference type="ChEBI" id="CHEBI:30413"/>
    </ligand>
    <ligandPart>
        <name>Fe</name>
        <dbReference type="ChEBI" id="CHEBI:18248"/>
    </ligandPart>
</feature>
<dbReference type="InterPro" id="IPR036396">
    <property type="entry name" value="Cyt_P450_sf"/>
</dbReference>
<evidence type="ECO:0000313" key="7">
    <source>
        <dbReference type="EMBL" id="PVH98078.1"/>
    </source>
</evidence>
<dbReference type="CDD" id="cd11040">
    <property type="entry name" value="CYP7_CYP8-like"/>
    <property type="match status" value="1"/>
</dbReference>
<evidence type="ECO:0000256" key="3">
    <source>
        <dbReference type="ARBA" id="ARBA00022723"/>
    </source>
</evidence>
<keyword evidence="6" id="KW-0503">Monooxygenase</keyword>
<dbReference type="Gene3D" id="1.10.630.10">
    <property type="entry name" value="Cytochrome P450"/>
    <property type="match status" value="1"/>
</dbReference>
<dbReference type="Proteomes" id="UP000244855">
    <property type="component" value="Unassembled WGS sequence"/>
</dbReference>
<reference evidence="7 8" key="1">
    <citation type="journal article" date="2018" name="Sci. Rep.">
        <title>Comparative genomics provides insights into the lifestyle and reveals functional heterogeneity of dark septate endophytic fungi.</title>
        <authorList>
            <person name="Knapp D.G."/>
            <person name="Nemeth J.B."/>
            <person name="Barry K."/>
            <person name="Hainaut M."/>
            <person name="Henrissat B."/>
            <person name="Johnson J."/>
            <person name="Kuo A."/>
            <person name="Lim J.H.P."/>
            <person name="Lipzen A."/>
            <person name="Nolan M."/>
            <person name="Ohm R.A."/>
            <person name="Tamas L."/>
            <person name="Grigoriev I.V."/>
            <person name="Spatafora J.W."/>
            <person name="Nagy L.G."/>
            <person name="Kovacs G.M."/>
        </authorList>
    </citation>
    <scope>NUCLEOTIDE SEQUENCE [LARGE SCALE GENOMIC DNA]</scope>
    <source>
        <strain evidence="7 8">DSE2036</strain>
    </source>
</reference>
<dbReference type="InterPro" id="IPR053007">
    <property type="entry name" value="CYP450_monoxygenase_sec-met"/>
</dbReference>
<dbReference type="PROSITE" id="PS00086">
    <property type="entry name" value="CYTOCHROME_P450"/>
    <property type="match status" value="1"/>
</dbReference>
<proteinExistence type="inferred from homology"/>
<keyword evidence="4 5" id="KW-0408">Iron</keyword>
<dbReference type="GO" id="GO:0005506">
    <property type="term" value="F:iron ion binding"/>
    <property type="evidence" value="ECO:0007669"/>
    <property type="project" value="InterPro"/>
</dbReference>
<dbReference type="OrthoDB" id="1470350at2759"/>
<dbReference type="PANTHER" id="PTHR47582:SF1">
    <property type="entry name" value="P450, PUTATIVE (EUROFUNG)-RELATED"/>
    <property type="match status" value="1"/>
</dbReference>
<dbReference type="STRING" id="97972.A0A2V1DJ31"/>
<dbReference type="InterPro" id="IPR001128">
    <property type="entry name" value="Cyt_P450"/>
</dbReference>
<dbReference type="PRINTS" id="PR00465">
    <property type="entry name" value="EP450IV"/>
</dbReference>
<organism evidence="7 8">
    <name type="scientific">Periconia macrospinosa</name>
    <dbReference type="NCBI Taxonomy" id="97972"/>
    <lineage>
        <taxon>Eukaryota</taxon>
        <taxon>Fungi</taxon>
        <taxon>Dikarya</taxon>
        <taxon>Ascomycota</taxon>
        <taxon>Pezizomycotina</taxon>
        <taxon>Dothideomycetes</taxon>
        <taxon>Pleosporomycetidae</taxon>
        <taxon>Pleosporales</taxon>
        <taxon>Massarineae</taxon>
        <taxon>Periconiaceae</taxon>
        <taxon>Periconia</taxon>
    </lineage>
</organism>
<keyword evidence="8" id="KW-1185">Reference proteome</keyword>
<sequence length="513" mass="56461">MVSSVVAGLGSLVATYVFLRLLLALTQDDNEPKALATSIPFLSPLLGMARKGQFYIDLRDKHHLPIYTLRLPGSRIYVVNATDLIPVVQRQVRVLDFAPVETRAVINVLGATPAGKEILNLEREGVGKHAYAIEFDKAIHGAVTPGVHLDAMNRLAVRQVSQILNNLATKQHQTLKLYDWVRKEISRATTDAVYGPENPFKQPGILEAFGAFEPGIVTLLLGLPSMFAKESVQGREIFVKAFMTYFGNGHHEKGSELVRSRFKHSADYNVSIEDTARFELGGSVAILTNTIPSAFWVLWHIVSDPEILEECRSELQSLCKIDDKSVTIDITDVKASCPLLLSTLQEVLRFHGTGISVRIVQEDHLLDGKYLLKKGGTLMIPGPIQHSEPQVYGDSVDEFNHKRFIRTSGKRLNPIGFRGFGGGSTLCPGRHFASTEIIAFAALMVLRFDIQPKSSTWVRPTTKRAGMQATVPPPDDDIDVIITPRKDALAGKQWNVVLTGSDKGVPIVAEDAS</sequence>
<comment type="cofactor">
    <cofactor evidence="1 5">
        <name>heme</name>
        <dbReference type="ChEBI" id="CHEBI:30413"/>
    </cofactor>
</comment>
<keyword evidence="5 6" id="KW-0349">Heme</keyword>
<dbReference type="GO" id="GO:0020037">
    <property type="term" value="F:heme binding"/>
    <property type="evidence" value="ECO:0007669"/>
    <property type="project" value="InterPro"/>
</dbReference>
<name>A0A2V1DJ31_9PLEO</name>
<protein>
    <submittedName>
        <fullName evidence="7">Cytochrome P450</fullName>
    </submittedName>
</protein>
<dbReference type="GO" id="GO:0016705">
    <property type="term" value="F:oxidoreductase activity, acting on paired donors, with incorporation or reduction of molecular oxygen"/>
    <property type="evidence" value="ECO:0007669"/>
    <property type="project" value="InterPro"/>
</dbReference>
<dbReference type="InterPro" id="IPR002403">
    <property type="entry name" value="Cyt_P450_E_grp-IV"/>
</dbReference>
<dbReference type="AlphaFoldDB" id="A0A2V1DJ31"/>
<gene>
    <name evidence="7" type="ORF">DM02DRAFT_616030</name>
</gene>
<dbReference type="GO" id="GO:0004497">
    <property type="term" value="F:monooxygenase activity"/>
    <property type="evidence" value="ECO:0007669"/>
    <property type="project" value="UniProtKB-KW"/>
</dbReference>
<evidence type="ECO:0000256" key="6">
    <source>
        <dbReference type="RuleBase" id="RU000461"/>
    </source>
</evidence>
<dbReference type="InterPro" id="IPR017972">
    <property type="entry name" value="Cyt_P450_CS"/>
</dbReference>
<evidence type="ECO:0000256" key="1">
    <source>
        <dbReference type="ARBA" id="ARBA00001971"/>
    </source>
</evidence>
<keyword evidence="3 5" id="KW-0479">Metal-binding</keyword>
<comment type="similarity">
    <text evidence="2 6">Belongs to the cytochrome P450 family.</text>
</comment>
<dbReference type="EMBL" id="KZ805421">
    <property type="protein sequence ID" value="PVH98078.1"/>
    <property type="molecule type" value="Genomic_DNA"/>
</dbReference>
<evidence type="ECO:0000256" key="2">
    <source>
        <dbReference type="ARBA" id="ARBA00010617"/>
    </source>
</evidence>
<dbReference type="PANTHER" id="PTHR47582">
    <property type="entry name" value="P450, PUTATIVE (EUROFUNG)-RELATED"/>
    <property type="match status" value="1"/>
</dbReference>